<evidence type="ECO:0000256" key="4">
    <source>
        <dbReference type="ARBA" id="ARBA00022989"/>
    </source>
</evidence>
<evidence type="ECO:0000256" key="5">
    <source>
        <dbReference type="ARBA" id="ARBA00023136"/>
    </source>
</evidence>
<protein>
    <recommendedName>
        <fullName evidence="6">Protein YIPF</fullName>
    </recommendedName>
</protein>
<dbReference type="GO" id="GO:0006888">
    <property type="term" value="P:endoplasmic reticulum to Golgi vesicle-mediated transport"/>
    <property type="evidence" value="ECO:0007669"/>
    <property type="project" value="InterPro"/>
</dbReference>
<keyword evidence="9" id="KW-1185">Reference proteome</keyword>
<dbReference type="Pfam" id="PF04893">
    <property type="entry name" value="Yip1"/>
    <property type="match status" value="1"/>
</dbReference>
<dbReference type="Proteomes" id="UP000321570">
    <property type="component" value="Unassembled WGS sequence"/>
</dbReference>
<evidence type="ECO:0000256" key="6">
    <source>
        <dbReference type="RuleBase" id="RU361264"/>
    </source>
</evidence>
<sequence length="194" mass="21238">NLHFWKVFIILTFVPNISPPTIVNIFCLFVELGVNFSHIMQKTLNVLNPMRESPQEVLEDTDLAGPLVFCLIFGGTLLLAGKVHFNYIYGIGLLGCLGIYTLLSLMAPEGVAPTCVVSVLGYCMLPMCVLSTVGIVFSLNRSTLGVLLTVCIVLWSAASSSKLFVRVLNMQKQRLLVGYPCALVYAVFALLTVF</sequence>
<evidence type="ECO:0000313" key="9">
    <source>
        <dbReference type="Proteomes" id="UP000321570"/>
    </source>
</evidence>
<feature type="domain" description="Yip1" evidence="7">
    <location>
        <begin position="47"/>
        <end position="191"/>
    </location>
</feature>
<feature type="transmembrane region" description="Helical" evidence="6">
    <location>
        <begin position="176"/>
        <end position="193"/>
    </location>
</feature>
<dbReference type="GO" id="GO:0005802">
    <property type="term" value="C:trans-Golgi network"/>
    <property type="evidence" value="ECO:0007669"/>
    <property type="project" value="TreeGrafter"/>
</dbReference>
<gene>
    <name evidence="8" type="ORF">WMSIL1_LOCUS1911</name>
</gene>
<evidence type="ECO:0000259" key="7">
    <source>
        <dbReference type="Pfam" id="PF04893"/>
    </source>
</evidence>
<keyword evidence="5 6" id="KW-0472">Membrane</keyword>
<feature type="non-terminal residue" evidence="8">
    <location>
        <position position="1"/>
    </location>
</feature>
<reference evidence="8 9" key="1">
    <citation type="submission" date="2019-07" db="EMBL/GenBank/DDBJ databases">
        <authorList>
            <person name="Jastrzebski P J."/>
            <person name="Paukszto L."/>
            <person name="Jastrzebski P J."/>
        </authorList>
    </citation>
    <scope>NUCLEOTIDE SEQUENCE [LARGE SCALE GENOMIC DNA]</scope>
    <source>
        <strain evidence="8 9">WMS-il1</strain>
    </source>
</reference>
<name>A0A564Y3D1_HYMDI</name>
<proteinExistence type="inferred from homology"/>
<keyword evidence="4 6" id="KW-1133">Transmembrane helix</keyword>
<evidence type="ECO:0000256" key="3">
    <source>
        <dbReference type="ARBA" id="ARBA00022692"/>
    </source>
</evidence>
<evidence type="ECO:0000313" key="8">
    <source>
        <dbReference type="EMBL" id="VUZ40994.1"/>
    </source>
</evidence>
<comment type="similarity">
    <text evidence="2 6">Belongs to the YIP1 family.</text>
</comment>
<evidence type="ECO:0000256" key="1">
    <source>
        <dbReference type="ARBA" id="ARBA00004141"/>
    </source>
</evidence>
<organism evidence="8 9">
    <name type="scientific">Hymenolepis diminuta</name>
    <name type="common">Rat tapeworm</name>
    <dbReference type="NCBI Taxonomy" id="6216"/>
    <lineage>
        <taxon>Eukaryota</taxon>
        <taxon>Metazoa</taxon>
        <taxon>Spiralia</taxon>
        <taxon>Lophotrochozoa</taxon>
        <taxon>Platyhelminthes</taxon>
        <taxon>Cestoda</taxon>
        <taxon>Eucestoda</taxon>
        <taxon>Cyclophyllidea</taxon>
        <taxon>Hymenolepididae</taxon>
        <taxon>Hymenolepis</taxon>
    </lineage>
</organism>
<dbReference type="GO" id="GO:0048280">
    <property type="term" value="P:vesicle fusion with Golgi apparatus"/>
    <property type="evidence" value="ECO:0007669"/>
    <property type="project" value="TreeGrafter"/>
</dbReference>
<feature type="transmembrane region" description="Helical" evidence="6">
    <location>
        <begin position="87"/>
        <end position="107"/>
    </location>
</feature>
<dbReference type="PANTHER" id="PTHR21236:SF2">
    <property type="entry name" value="PROTEIN YIPF"/>
    <property type="match status" value="1"/>
</dbReference>
<dbReference type="InterPro" id="IPR045231">
    <property type="entry name" value="Yip1/4-like"/>
</dbReference>
<feature type="transmembrane region" description="Helical" evidence="6">
    <location>
        <begin position="119"/>
        <end position="139"/>
    </location>
</feature>
<keyword evidence="3 6" id="KW-0812">Transmembrane</keyword>
<accession>A0A564Y3D1</accession>
<dbReference type="PANTHER" id="PTHR21236">
    <property type="entry name" value="GOLGI MEMBRANE PROTEIN YIP1"/>
    <property type="match status" value="1"/>
</dbReference>
<dbReference type="AlphaFoldDB" id="A0A564Y3D1"/>
<comment type="subcellular location">
    <subcellularLocation>
        <location evidence="6">Golgi apparatus membrane</location>
        <topology evidence="6">Multi-pass membrane protein</topology>
    </subcellularLocation>
    <subcellularLocation>
        <location evidence="1">Membrane</location>
        <topology evidence="1">Multi-pass membrane protein</topology>
    </subcellularLocation>
</comment>
<feature type="transmembrane region" description="Helical" evidence="6">
    <location>
        <begin position="61"/>
        <end position="81"/>
    </location>
</feature>
<dbReference type="GO" id="GO:0000139">
    <property type="term" value="C:Golgi membrane"/>
    <property type="evidence" value="ECO:0007669"/>
    <property type="project" value="UniProtKB-SubCell"/>
</dbReference>
<evidence type="ECO:0000256" key="2">
    <source>
        <dbReference type="ARBA" id="ARBA00010596"/>
    </source>
</evidence>
<dbReference type="EMBL" id="CABIJS010000044">
    <property type="protein sequence ID" value="VUZ40994.1"/>
    <property type="molecule type" value="Genomic_DNA"/>
</dbReference>
<dbReference type="InterPro" id="IPR006977">
    <property type="entry name" value="Yip1_dom"/>
</dbReference>
<feature type="transmembrane region" description="Helical" evidence="6">
    <location>
        <begin position="145"/>
        <end position="164"/>
    </location>
</feature>